<evidence type="ECO:0000313" key="7">
    <source>
        <dbReference type="Proteomes" id="UP000767327"/>
    </source>
</evidence>
<organism evidence="6 7">
    <name type="scientific">Bifidobacterium crudilactis</name>
    <dbReference type="NCBI Taxonomy" id="327277"/>
    <lineage>
        <taxon>Bacteria</taxon>
        <taxon>Bacillati</taxon>
        <taxon>Actinomycetota</taxon>
        <taxon>Actinomycetes</taxon>
        <taxon>Bifidobacteriales</taxon>
        <taxon>Bifidobacteriaceae</taxon>
        <taxon>Bifidobacterium</taxon>
    </lineage>
</organism>
<protein>
    <recommendedName>
        <fullName evidence="2">Aminopyrimidine aminohydrolase</fullName>
        <ecNumber evidence="2">3.5.99.2</ecNumber>
    </recommendedName>
</protein>
<keyword evidence="2" id="KW-0378">Hydrolase</keyword>
<comment type="catalytic activity">
    <reaction evidence="2">
        <text>thiamine + H2O = 5-(2-hydroxyethyl)-4-methylthiazole + 4-amino-5-hydroxymethyl-2-methylpyrimidine + H(+)</text>
        <dbReference type="Rhea" id="RHEA:17509"/>
        <dbReference type="ChEBI" id="CHEBI:15377"/>
        <dbReference type="ChEBI" id="CHEBI:15378"/>
        <dbReference type="ChEBI" id="CHEBI:16892"/>
        <dbReference type="ChEBI" id="CHEBI:17957"/>
        <dbReference type="ChEBI" id="CHEBI:18385"/>
        <dbReference type="EC" id="3.5.99.2"/>
    </reaction>
</comment>
<dbReference type="Gene3D" id="1.20.910.10">
    <property type="entry name" value="Heme oxygenase-like"/>
    <property type="match status" value="1"/>
</dbReference>
<dbReference type="PIRSF" id="PIRSF003170">
    <property type="entry name" value="Pet18p"/>
    <property type="match status" value="1"/>
</dbReference>
<dbReference type="GO" id="GO:0050334">
    <property type="term" value="F:thiaminase activity"/>
    <property type="evidence" value="ECO:0007669"/>
    <property type="project" value="UniProtKB-UniRule"/>
</dbReference>
<dbReference type="CDD" id="cd19358">
    <property type="entry name" value="TenA_E_Spr0628-like"/>
    <property type="match status" value="1"/>
</dbReference>
<comment type="similarity">
    <text evidence="2">Belongs to the TenA family.</text>
</comment>
<comment type="function">
    <text evidence="2">Catalyzes an amino-pyrimidine hydrolysis reaction at the C5' of the pyrimidine moiety of thiamine compounds, a reaction that is part of a thiamine salvage pathway. Thus, catalyzes the conversion of 4-amino-5-aminomethyl-2-methylpyrimidine to 4-amino-5-hydroxymethyl-2-methylpyrimidine (HMP).</text>
</comment>
<dbReference type="InterPro" id="IPR026285">
    <property type="entry name" value="TenA_E"/>
</dbReference>
<sequence>MNATAYDTLKTRYAKDWRRAVNHRFVNELVSDRLDDKTLRGYLIQDWQFSYDFYSLMGEAIATADTMSAKVRLGQQLGFIANDENSYFHERFSQFNVSEEELLSPELTPASAGFRKLYRQTVDAHSYAQALAVLVVAESMYLDWAEERTAHGTSMPEKAQNVGWVEVHRGEDFTEWVDFLIEEFNRVADPENDDVADCFANAVHYELGFFDDAYAWEDGTDKVIRG</sequence>
<evidence type="ECO:0000256" key="4">
    <source>
        <dbReference type="PIRSR" id="PIRSR003170-2"/>
    </source>
</evidence>
<feature type="binding site" evidence="4">
    <location>
        <position position="138"/>
    </location>
    <ligand>
        <name>substrate</name>
    </ligand>
</feature>
<keyword evidence="2" id="KW-0784">Thiamine biosynthesis</keyword>
<reference evidence="6" key="1">
    <citation type="journal article" date="2020" name="Biotechnol. Biofuels">
        <title>New insights from the biogas microbiome by comprehensive genome-resolved metagenomics of nearly 1600 species originating from multiple anaerobic digesters.</title>
        <authorList>
            <person name="Campanaro S."/>
            <person name="Treu L."/>
            <person name="Rodriguez-R L.M."/>
            <person name="Kovalovszki A."/>
            <person name="Ziels R.M."/>
            <person name="Maus I."/>
            <person name="Zhu X."/>
            <person name="Kougias P.G."/>
            <person name="Basile A."/>
            <person name="Luo G."/>
            <person name="Schluter A."/>
            <person name="Konstantinidis K.T."/>
            <person name="Angelidaki I."/>
        </authorList>
    </citation>
    <scope>NUCLEOTIDE SEQUENCE</scope>
    <source>
        <strain evidence="6">AS01afH2WH_6</strain>
    </source>
</reference>
<feature type="domain" description="Thiaminase-2/PQQC" evidence="5">
    <location>
        <begin position="17"/>
        <end position="214"/>
    </location>
</feature>
<name>A0A971CXJ2_9BIFI</name>
<dbReference type="PANTHER" id="PTHR43198:SF2">
    <property type="entry name" value="SI:CH1073-67J19.1-RELATED"/>
    <property type="match status" value="1"/>
</dbReference>
<proteinExistence type="inferred from homology"/>
<comment type="catalytic activity">
    <reaction evidence="2">
        <text>4-amino-5-aminomethyl-2-methylpyrimidine + H2O = 4-amino-5-hydroxymethyl-2-methylpyrimidine + NH4(+)</text>
        <dbReference type="Rhea" id="RHEA:31799"/>
        <dbReference type="ChEBI" id="CHEBI:15377"/>
        <dbReference type="ChEBI" id="CHEBI:16892"/>
        <dbReference type="ChEBI" id="CHEBI:28938"/>
        <dbReference type="ChEBI" id="CHEBI:63416"/>
        <dbReference type="EC" id="3.5.99.2"/>
    </reaction>
</comment>
<feature type="binding site" evidence="4">
    <location>
        <position position="84"/>
    </location>
    <ligand>
        <name>substrate</name>
    </ligand>
</feature>
<dbReference type="GO" id="GO:0009228">
    <property type="term" value="P:thiamine biosynthetic process"/>
    <property type="evidence" value="ECO:0007669"/>
    <property type="project" value="UniProtKB-KW"/>
</dbReference>
<feature type="active site" description="Proton donor" evidence="3">
    <location>
        <position position="206"/>
    </location>
</feature>
<reference evidence="6" key="2">
    <citation type="submission" date="2020-01" db="EMBL/GenBank/DDBJ databases">
        <authorList>
            <person name="Campanaro S."/>
        </authorList>
    </citation>
    <scope>NUCLEOTIDE SEQUENCE</scope>
    <source>
        <strain evidence="6">AS01afH2WH_6</strain>
    </source>
</reference>
<dbReference type="InterPro" id="IPR016084">
    <property type="entry name" value="Haem_Oase-like_multi-hlx"/>
</dbReference>
<evidence type="ECO:0000256" key="2">
    <source>
        <dbReference type="PIRNR" id="PIRNR003170"/>
    </source>
</evidence>
<evidence type="ECO:0000256" key="1">
    <source>
        <dbReference type="ARBA" id="ARBA00004948"/>
    </source>
</evidence>
<accession>A0A971CXJ2</accession>
<dbReference type="EC" id="3.5.99.2" evidence="2"/>
<dbReference type="EMBL" id="JAAXZR010000004">
    <property type="protein sequence ID" value="NLT78793.1"/>
    <property type="molecule type" value="Genomic_DNA"/>
</dbReference>
<gene>
    <name evidence="6" type="ORF">GXW98_00690</name>
</gene>
<dbReference type="Pfam" id="PF03070">
    <property type="entry name" value="TENA_THI-4"/>
    <property type="match status" value="1"/>
</dbReference>
<dbReference type="SUPFAM" id="SSF48613">
    <property type="entry name" value="Heme oxygenase-like"/>
    <property type="match status" value="1"/>
</dbReference>
<comment type="caution">
    <text evidence="6">The sequence shown here is derived from an EMBL/GenBank/DDBJ whole genome shotgun (WGS) entry which is preliminary data.</text>
</comment>
<dbReference type="RefSeq" id="WP_273172086.1">
    <property type="nucleotide sequence ID" value="NZ_CP181270.1"/>
</dbReference>
<evidence type="ECO:0000256" key="3">
    <source>
        <dbReference type="PIRSR" id="PIRSR003170-1"/>
    </source>
</evidence>
<feature type="binding site" evidence="4">
    <location>
        <position position="46"/>
    </location>
    <ligand>
        <name>substrate</name>
    </ligand>
</feature>
<dbReference type="PANTHER" id="PTHR43198">
    <property type="entry name" value="BIFUNCTIONAL TH2 PROTEIN"/>
    <property type="match status" value="1"/>
</dbReference>
<dbReference type="AlphaFoldDB" id="A0A971CXJ2"/>
<comment type="pathway">
    <text evidence="1 2">Cofactor biosynthesis; thiamine diphosphate biosynthesis.</text>
</comment>
<dbReference type="GO" id="GO:0005829">
    <property type="term" value="C:cytosol"/>
    <property type="evidence" value="ECO:0007669"/>
    <property type="project" value="TreeGrafter"/>
</dbReference>
<dbReference type="InterPro" id="IPR004305">
    <property type="entry name" value="Thiaminase-2/PQQC"/>
</dbReference>
<dbReference type="Proteomes" id="UP000767327">
    <property type="component" value="Unassembled WGS sequence"/>
</dbReference>
<dbReference type="InterPro" id="IPR050967">
    <property type="entry name" value="Thiamine_Salvage_TenA"/>
</dbReference>
<evidence type="ECO:0000259" key="5">
    <source>
        <dbReference type="Pfam" id="PF03070"/>
    </source>
</evidence>
<evidence type="ECO:0000313" key="6">
    <source>
        <dbReference type="EMBL" id="NLT78793.1"/>
    </source>
</evidence>